<comment type="caution">
    <text evidence="3">The sequence shown here is derived from an EMBL/GenBank/DDBJ whole genome shotgun (WGS) entry which is preliminary data.</text>
</comment>
<keyword evidence="4" id="KW-1185">Reference proteome</keyword>
<reference evidence="3 4" key="1">
    <citation type="submission" date="2024-08" db="EMBL/GenBank/DDBJ databases">
        <title>Sulfate-reducing bacteria isolated from formation water of the oil field in Kazakhstan and description of Pseudodesulfovibrio sp.</title>
        <authorList>
            <person name="Bidzhieva S.K."/>
            <person name="Tourova T.P."/>
            <person name="Grouzdev D.S."/>
            <person name="Beletsky A.V."/>
            <person name="Sokolova D.S."/>
            <person name="Samigullina S.R."/>
            <person name="Poltaraus A.B."/>
            <person name="Avtukh A.N."/>
            <person name="Tereshina V.M."/>
            <person name="Zhaparov N.S."/>
            <person name="Mardanov A.V."/>
            <person name="Nazina T.N."/>
        </authorList>
    </citation>
    <scope>NUCLEOTIDE SEQUENCE [LARGE SCALE GENOMIC DNA]</scope>
    <source>
        <strain evidence="3 4">9FUS</strain>
    </source>
</reference>
<dbReference type="PANTHER" id="PTHR34039">
    <property type="entry name" value="UPF0102 PROTEIN YRAN"/>
    <property type="match status" value="1"/>
</dbReference>
<dbReference type="PANTHER" id="PTHR34039:SF1">
    <property type="entry name" value="UPF0102 PROTEIN YRAN"/>
    <property type="match status" value="1"/>
</dbReference>
<gene>
    <name evidence="3" type="ORF">AB6M95_12690</name>
</gene>
<dbReference type="CDD" id="cd20736">
    <property type="entry name" value="PoNe_Nuclease"/>
    <property type="match status" value="1"/>
</dbReference>
<evidence type="ECO:0000313" key="3">
    <source>
        <dbReference type="EMBL" id="MEZ7197614.1"/>
    </source>
</evidence>
<dbReference type="RefSeq" id="WP_371387129.1">
    <property type="nucleotide sequence ID" value="NZ_JBGLYH010000037.1"/>
</dbReference>
<proteinExistence type="inferred from homology"/>
<dbReference type="Proteomes" id="UP001568698">
    <property type="component" value="Unassembled WGS sequence"/>
</dbReference>
<dbReference type="HAMAP" id="MF_00048">
    <property type="entry name" value="UPF0102"/>
    <property type="match status" value="1"/>
</dbReference>
<evidence type="ECO:0000256" key="1">
    <source>
        <dbReference type="ARBA" id="ARBA00006738"/>
    </source>
</evidence>
<protein>
    <recommendedName>
        <fullName evidence="2">UPF0102 protein AB6M95_12690</fullName>
    </recommendedName>
</protein>
<dbReference type="NCBIfam" id="NF009150">
    <property type="entry name" value="PRK12497.1-3"/>
    <property type="match status" value="1"/>
</dbReference>
<dbReference type="InterPro" id="IPR011335">
    <property type="entry name" value="Restrct_endonuc-II-like"/>
</dbReference>
<dbReference type="Pfam" id="PF02021">
    <property type="entry name" value="UPF0102"/>
    <property type="match status" value="1"/>
</dbReference>
<dbReference type="InterPro" id="IPR011856">
    <property type="entry name" value="tRNA_endonuc-like_dom_sf"/>
</dbReference>
<accession>A0ABV4K3R9</accession>
<evidence type="ECO:0000313" key="4">
    <source>
        <dbReference type="Proteomes" id="UP001568698"/>
    </source>
</evidence>
<dbReference type="NCBIfam" id="TIGR00252">
    <property type="entry name" value="YraN family protein"/>
    <property type="match status" value="1"/>
</dbReference>
<comment type="similarity">
    <text evidence="1 2">Belongs to the UPF0102 family.</text>
</comment>
<dbReference type="SUPFAM" id="SSF52980">
    <property type="entry name" value="Restriction endonuclease-like"/>
    <property type="match status" value="1"/>
</dbReference>
<dbReference type="InterPro" id="IPR003509">
    <property type="entry name" value="UPF0102_YraN-like"/>
</dbReference>
<evidence type="ECO:0000256" key="2">
    <source>
        <dbReference type="HAMAP-Rule" id="MF_00048"/>
    </source>
</evidence>
<organism evidence="3 4">
    <name type="scientific">Pseudodesulfovibrio karagichevae</name>
    <dbReference type="NCBI Taxonomy" id="3239305"/>
    <lineage>
        <taxon>Bacteria</taxon>
        <taxon>Pseudomonadati</taxon>
        <taxon>Thermodesulfobacteriota</taxon>
        <taxon>Desulfovibrionia</taxon>
        <taxon>Desulfovibrionales</taxon>
        <taxon>Desulfovibrionaceae</taxon>
    </lineage>
</organism>
<sequence length="143" mass="16149">MLSLLGMGFFTKLLSGRTMGGRTEHRGAPGEDAAARYLESRGFKVLHRNWRFHQWELDLVCRDRDTVVFVEVKTRRAGSMGAPGEALTRKKQARLIKAASHYLTEHDLWDEPCRFDLASVTDTGAALTVELEENVFQLDGQRA</sequence>
<name>A0ABV4K3R9_9BACT</name>
<dbReference type="Gene3D" id="3.40.1350.10">
    <property type="match status" value="1"/>
</dbReference>
<dbReference type="EMBL" id="JBGLYH010000037">
    <property type="protein sequence ID" value="MEZ7197614.1"/>
    <property type="molecule type" value="Genomic_DNA"/>
</dbReference>
<dbReference type="NCBIfam" id="NF009154">
    <property type="entry name" value="PRK12497.3-3"/>
    <property type="match status" value="1"/>
</dbReference>